<proteinExistence type="predicted"/>
<evidence type="ECO:0000313" key="2">
    <source>
        <dbReference type="Proteomes" id="UP000276215"/>
    </source>
</evidence>
<dbReference type="PROSITE" id="PS51257">
    <property type="entry name" value="PROKAR_LIPOPROTEIN"/>
    <property type="match status" value="1"/>
</dbReference>
<sequence>MARPITRSKNLMPEIQLPGLRFRSLPMCNIAISCSVSLPASEPHSWPIIVIHAGLEKIFFTFFSKIQVRLLRFAAAILGDRQI</sequence>
<organism evidence="1 2">
    <name type="scientific">Choiromyces venosus 120613-1</name>
    <dbReference type="NCBI Taxonomy" id="1336337"/>
    <lineage>
        <taxon>Eukaryota</taxon>
        <taxon>Fungi</taxon>
        <taxon>Dikarya</taxon>
        <taxon>Ascomycota</taxon>
        <taxon>Pezizomycotina</taxon>
        <taxon>Pezizomycetes</taxon>
        <taxon>Pezizales</taxon>
        <taxon>Tuberaceae</taxon>
        <taxon>Choiromyces</taxon>
    </lineage>
</organism>
<dbReference type="Proteomes" id="UP000276215">
    <property type="component" value="Unassembled WGS sequence"/>
</dbReference>
<protein>
    <submittedName>
        <fullName evidence="1">Uncharacterized protein</fullName>
    </submittedName>
</protein>
<reference evidence="1 2" key="1">
    <citation type="journal article" date="2018" name="Nat. Ecol. Evol.">
        <title>Pezizomycetes genomes reveal the molecular basis of ectomycorrhizal truffle lifestyle.</title>
        <authorList>
            <person name="Murat C."/>
            <person name="Payen T."/>
            <person name="Noel B."/>
            <person name="Kuo A."/>
            <person name="Morin E."/>
            <person name="Chen J."/>
            <person name="Kohler A."/>
            <person name="Krizsan K."/>
            <person name="Balestrini R."/>
            <person name="Da Silva C."/>
            <person name="Montanini B."/>
            <person name="Hainaut M."/>
            <person name="Levati E."/>
            <person name="Barry K.W."/>
            <person name="Belfiori B."/>
            <person name="Cichocki N."/>
            <person name="Clum A."/>
            <person name="Dockter R.B."/>
            <person name="Fauchery L."/>
            <person name="Guy J."/>
            <person name="Iotti M."/>
            <person name="Le Tacon F."/>
            <person name="Lindquist E.A."/>
            <person name="Lipzen A."/>
            <person name="Malagnac F."/>
            <person name="Mello A."/>
            <person name="Molinier V."/>
            <person name="Miyauchi S."/>
            <person name="Poulain J."/>
            <person name="Riccioni C."/>
            <person name="Rubini A."/>
            <person name="Sitrit Y."/>
            <person name="Splivallo R."/>
            <person name="Traeger S."/>
            <person name="Wang M."/>
            <person name="Zifcakova L."/>
            <person name="Wipf D."/>
            <person name="Zambonelli A."/>
            <person name="Paolocci F."/>
            <person name="Nowrousian M."/>
            <person name="Ottonello S."/>
            <person name="Baldrian P."/>
            <person name="Spatafora J.W."/>
            <person name="Henrissat B."/>
            <person name="Nagy L.G."/>
            <person name="Aury J.M."/>
            <person name="Wincker P."/>
            <person name="Grigoriev I.V."/>
            <person name="Bonfante P."/>
            <person name="Martin F.M."/>
        </authorList>
    </citation>
    <scope>NUCLEOTIDE SEQUENCE [LARGE SCALE GENOMIC DNA]</scope>
    <source>
        <strain evidence="1 2">120613-1</strain>
    </source>
</reference>
<keyword evidence="2" id="KW-1185">Reference proteome</keyword>
<name>A0A3N4J962_9PEZI</name>
<dbReference type="AlphaFoldDB" id="A0A3N4J962"/>
<dbReference type="EMBL" id="ML120433">
    <property type="protein sequence ID" value="RPA94833.1"/>
    <property type="molecule type" value="Genomic_DNA"/>
</dbReference>
<accession>A0A3N4J962</accession>
<evidence type="ECO:0000313" key="1">
    <source>
        <dbReference type="EMBL" id="RPA94833.1"/>
    </source>
</evidence>
<gene>
    <name evidence="1" type="ORF">L873DRAFT_1813885</name>
</gene>